<dbReference type="InParanoid" id="A0A1Y2DBV5"/>
<dbReference type="Pfam" id="PF00179">
    <property type="entry name" value="UQ_con"/>
    <property type="match status" value="1"/>
</dbReference>
<dbReference type="SMART" id="SM00212">
    <property type="entry name" value="UBCc"/>
    <property type="match status" value="1"/>
</dbReference>
<proteinExistence type="predicted"/>
<dbReference type="SUPFAM" id="SSF54495">
    <property type="entry name" value="UBC-like"/>
    <property type="match status" value="1"/>
</dbReference>
<evidence type="ECO:0000256" key="6">
    <source>
        <dbReference type="SAM" id="MobiDB-lite"/>
    </source>
</evidence>
<dbReference type="EC" id="2.3.2.23" evidence="1"/>
<dbReference type="Proteomes" id="UP000193689">
    <property type="component" value="Unassembled WGS sequence"/>
</dbReference>
<name>A0A1Y2DBV5_9PEZI</name>
<evidence type="ECO:0000313" key="9">
    <source>
        <dbReference type="Proteomes" id="UP000193689"/>
    </source>
</evidence>
<dbReference type="AlphaFoldDB" id="A0A1Y2DBV5"/>
<keyword evidence="9" id="KW-1185">Reference proteome</keyword>
<feature type="region of interest" description="Disordered" evidence="6">
    <location>
        <begin position="182"/>
        <end position="206"/>
    </location>
</feature>
<dbReference type="InterPro" id="IPR000608">
    <property type="entry name" value="UBC"/>
</dbReference>
<dbReference type="PROSITE" id="PS50127">
    <property type="entry name" value="UBC_2"/>
    <property type="match status" value="1"/>
</dbReference>
<dbReference type="RefSeq" id="XP_040710203.1">
    <property type="nucleotide sequence ID" value="XM_040858928.1"/>
</dbReference>
<dbReference type="EMBL" id="MCFJ01000022">
    <property type="protein sequence ID" value="ORY56624.1"/>
    <property type="molecule type" value="Genomic_DNA"/>
</dbReference>
<dbReference type="InterPro" id="IPR016135">
    <property type="entry name" value="UBQ-conjugating_enzyme/RWD"/>
</dbReference>
<dbReference type="GO" id="GO:0005524">
    <property type="term" value="F:ATP binding"/>
    <property type="evidence" value="ECO:0007669"/>
    <property type="project" value="UniProtKB-KW"/>
</dbReference>
<keyword evidence="2" id="KW-0808">Transferase</keyword>
<keyword evidence="5" id="KW-0067">ATP-binding</keyword>
<protein>
    <recommendedName>
        <fullName evidence="1">E2 ubiquitin-conjugating enzyme</fullName>
        <ecNumber evidence="1">2.3.2.23</ecNumber>
    </recommendedName>
</protein>
<evidence type="ECO:0000256" key="2">
    <source>
        <dbReference type="ARBA" id="ARBA00022679"/>
    </source>
</evidence>
<dbReference type="FunFam" id="3.10.110.10:FF:000060">
    <property type="entry name" value="Ubiquitin conjugating enzyme (UbcB)"/>
    <property type="match status" value="1"/>
</dbReference>
<dbReference type="PANTHER" id="PTHR24068">
    <property type="entry name" value="UBIQUITIN-CONJUGATING ENZYME E2"/>
    <property type="match status" value="1"/>
</dbReference>
<evidence type="ECO:0000313" key="8">
    <source>
        <dbReference type="EMBL" id="ORY56624.1"/>
    </source>
</evidence>
<accession>A0A1Y2DBV5</accession>
<feature type="domain" description="UBC core" evidence="7">
    <location>
        <begin position="24"/>
        <end position="182"/>
    </location>
</feature>
<dbReference type="OrthoDB" id="9978460at2759"/>
<keyword evidence="4" id="KW-0833">Ubl conjugation pathway</keyword>
<keyword evidence="3" id="KW-0547">Nucleotide-binding</keyword>
<dbReference type="Gene3D" id="3.10.110.10">
    <property type="entry name" value="Ubiquitin Conjugating Enzyme"/>
    <property type="match status" value="1"/>
</dbReference>
<evidence type="ECO:0000256" key="3">
    <source>
        <dbReference type="ARBA" id="ARBA00022741"/>
    </source>
</evidence>
<organism evidence="8 9">
    <name type="scientific">Pseudomassariella vexata</name>
    <dbReference type="NCBI Taxonomy" id="1141098"/>
    <lineage>
        <taxon>Eukaryota</taxon>
        <taxon>Fungi</taxon>
        <taxon>Dikarya</taxon>
        <taxon>Ascomycota</taxon>
        <taxon>Pezizomycotina</taxon>
        <taxon>Sordariomycetes</taxon>
        <taxon>Xylariomycetidae</taxon>
        <taxon>Amphisphaeriales</taxon>
        <taxon>Pseudomassariaceae</taxon>
        <taxon>Pseudomassariella</taxon>
    </lineage>
</organism>
<evidence type="ECO:0000256" key="5">
    <source>
        <dbReference type="ARBA" id="ARBA00022840"/>
    </source>
</evidence>
<dbReference type="GeneID" id="63775140"/>
<evidence type="ECO:0000259" key="7">
    <source>
        <dbReference type="PROSITE" id="PS50127"/>
    </source>
</evidence>
<gene>
    <name evidence="8" type="ORF">BCR38DRAFT_414376</name>
</gene>
<sequence length="206" mass="23000">MSGIRRVSKELTECQGPPPPEGKDMSKVKLQDGAAILPPTTMEGIWAKADNSNMYRWDIWIEGPANTVYEGGIFKLKMELPEGSAPSGTGGYPFKPPKINFTTRIYHPNVTNDNTGDICLSLIKTDVWKPASKIKGVLEAVRQLLIEPNPDDPLETRIAEEYKNNRAEFEKNAKSYVQRYAKDTLKENSSKTTTKKETLKNAPSKV</sequence>
<feature type="region of interest" description="Disordered" evidence="6">
    <location>
        <begin position="1"/>
        <end position="26"/>
    </location>
</feature>
<reference evidence="8 9" key="1">
    <citation type="submission" date="2016-07" db="EMBL/GenBank/DDBJ databases">
        <title>Pervasive Adenine N6-methylation of Active Genes in Fungi.</title>
        <authorList>
            <consortium name="DOE Joint Genome Institute"/>
            <person name="Mondo S.J."/>
            <person name="Dannebaum R.O."/>
            <person name="Kuo R.C."/>
            <person name="Labutti K."/>
            <person name="Haridas S."/>
            <person name="Kuo A."/>
            <person name="Salamov A."/>
            <person name="Ahrendt S.R."/>
            <person name="Lipzen A."/>
            <person name="Sullivan W."/>
            <person name="Andreopoulos W.B."/>
            <person name="Clum A."/>
            <person name="Lindquist E."/>
            <person name="Daum C."/>
            <person name="Ramamoorthy G.K."/>
            <person name="Gryganskyi A."/>
            <person name="Culley D."/>
            <person name="Magnuson J.K."/>
            <person name="James T.Y."/>
            <person name="O'Malley M.A."/>
            <person name="Stajich J.E."/>
            <person name="Spatafora J.W."/>
            <person name="Visel A."/>
            <person name="Grigoriev I.V."/>
        </authorList>
    </citation>
    <scope>NUCLEOTIDE SEQUENCE [LARGE SCALE GENOMIC DNA]</scope>
    <source>
        <strain evidence="8 9">CBS 129021</strain>
    </source>
</reference>
<comment type="caution">
    <text evidence="8">The sequence shown here is derived from an EMBL/GenBank/DDBJ whole genome shotgun (WGS) entry which is preliminary data.</text>
</comment>
<dbReference type="GO" id="GO:0061631">
    <property type="term" value="F:ubiquitin conjugating enzyme activity"/>
    <property type="evidence" value="ECO:0007669"/>
    <property type="project" value="UniProtKB-EC"/>
</dbReference>
<evidence type="ECO:0000256" key="4">
    <source>
        <dbReference type="ARBA" id="ARBA00022786"/>
    </source>
</evidence>
<evidence type="ECO:0000256" key="1">
    <source>
        <dbReference type="ARBA" id="ARBA00012486"/>
    </source>
</evidence>
<dbReference type="STRING" id="1141098.A0A1Y2DBV5"/>
<feature type="compositionally biased region" description="Basic and acidic residues" evidence="6">
    <location>
        <begin position="182"/>
        <end position="199"/>
    </location>
</feature>